<dbReference type="OrthoDB" id="10503898at2759"/>
<dbReference type="EMBL" id="RQTK01000651">
    <property type="protein sequence ID" value="RUS76589.1"/>
    <property type="molecule type" value="Genomic_DNA"/>
</dbReference>
<dbReference type="PROSITE" id="PS50146">
    <property type="entry name" value="DAGK"/>
    <property type="match status" value="1"/>
</dbReference>
<dbReference type="GO" id="GO:0016301">
    <property type="term" value="F:kinase activity"/>
    <property type="evidence" value="ECO:0007669"/>
    <property type="project" value="InterPro"/>
</dbReference>
<protein>
    <recommendedName>
        <fullName evidence="1">DAGKc domain-containing protein</fullName>
    </recommendedName>
</protein>
<feature type="non-terminal residue" evidence="2">
    <location>
        <position position="173"/>
    </location>
</feature>
<comment type="caution">
    <text evidence="2">The sequence shown here is derived from an EMBL/GenBank/DDBJ whole genome shotgun (WGS) entry which is preliminary data.</text>
</comment>
<evidence type="ECO:0000313" key="3">
    <source>
        <dbReference type="Proteomes" id="UP000271974"/>
    </source>
</evidence>
<sequence length="173" mass="19026">MGSLGVEGRMDLYGSTNTHSAAPSGAVVRIHDREKHFLLSDSGITLSSAKTSRTDITELSIPWRDVIGCEHKQTSKSGKVKAEDSPQSFLVVHYIQHKVKDRKLRPAKVKISADVDQVTGWIRRIKEHCGNVSGRPKKLLAIVNPISGNREGPQIMSKTIQPLFYLAGINTTV</sequence>
<evidence type="ECO:0000313" key="2">
    <source>
        <dbReference type="EMBL" id="RUS76589.1"/>
    </source>
</evidence>
<keyword evidence="3" id="KW-1185">Reference proteome</keyword>
<proteinExistence type="predicted"/>
<dbReference type="AlphaFoldDB" id="A0A433T4R3"/>
<dbReference type="InterPro" id="IPR017438">
    <property type="entry name" value="ATP-NAD_kinase_N"/>
</dbReference>
<organism evidence="2 3">
    <name type="scientific">Elysia chlorotica</name>
    <name type="common">Eastern emerald elysia</name>
    <name type="synonym">Sea slug</name>
    <dbReference type="NCBI Taxonomy" id="188477"/>
    <lineage>
        <taxon>Eukaryota</taxon>
        <taxon>Metazoa</taxon>
        <taxon>Spiralia</taxon>
        <taxon>Lophotrochozoa</taxon>
        <taxon>Mollusca</taxon>
        <taxon>Gastropoda</taxon>
        <taxon>Heterobranchia</taxon>
        <taxon>Euthyneura</taxon>
        <taxon>Panpulmonata</taxon>
        <taxon>Sacoglossa</taxon>
        <taxon>Placobranchoidea</taxon>
        <taxon>Plakobranchidae</taxon>
        <taxon>Elysia</taxon>
    </lineage>
</organism>
<dbReference type="Proteomes" id="UP000271974">
    <property type="component" value="Unassembled WGS sequence"/>
</dbReference>
<gene>
    <name evidence="2" type="ORF">EGW08_015667</name>
</gene>
<evidence type="ECO:0000259" key="1">
    <source>
        <dbReference type="PROSITE" id="PS50146"/>
    </source>
</evidence>
<reference evidence="2 3" key="1">
    <citation type="submission" date="2019-01" db="EMBL/GenBank/DDBJ databases">
        <title>A draft genome assembly of the solar-powered sea slug Elysia chlorotica.</title>
        <authorList>
            <person name="Cai H."/>
            <person name="Li Q."/>
            <person name="Fang X."/>
            <person name="Li J."/>
            <person name="Curtis N.E."/>
            <person name="Altenburger A."/>
            <person name="Shibata T."/>
            <person name="Feng M."/>
            <person name="Maeda T."/>
            <person name="Schwartz J.A."/>
            <person name="Shigenobu S."/>
            <person name="Lundholm N."/>
            <person name="Nishiyama T."/>
            <person name="Yang H."/>
            <person name="Hasebe M."/>
            <person name="Li S."/>
            <person name="Pierce S.K."/>
            <person name="Wang J."/>
        </authorList>
    </citation>
    <scope>NUCLEOTIDE SEQUENCE [LARGE SCALE GENOMIC DNA]</scope>
    <source>
        <strain evidence="2">EC2010</strain>
        <tissue evidence="2">Whole organism of an adult</tissue>
    </source>
</reference>
<dbReference type="Gene3D" id="3.40.50.10330">
    <property type="entry name" value="Probable inorganic polyphosphate/atp-NAD kinase, domain 1"/>
    <property type="match status" value="1"/>
</dbReference>
<accession>A0A433T4R3</accession>
<feature type="domain" description="DAGKc" evidence="1">
    <location>
        <begin position="134"/>
        <end position="173"/>
    </location>
</feature>
<name>A0A433T4R3_ELYCH</name>
<dbReference type="STRING" id="188477.A0A433T4R3"/>
<dbReference type="InterPro" id="IPR001206">
    <property type="entry name" value="Diacylglycerol_kinase_cat_dom"/>
</dbReference>